<evidence type="ECO:0000313" key="2">
    <source>
        <dbReference type="EMBL" id="KAK9988660.1"/>
    </source>
</evidence>
<feature type="compositionally biased region" description="Acidic residues" evidence="1">
    <location>
        <begin position="73"/>
        <end position="93"/>
    </location>
</feature>
<gene>
    <name evidence="2" type="ORF">SO802_028899</name>
</gene>
<organism evidence="2 3">
    <name type="scientific">Lithocarpus litseifolius</name>
    <dbReference type="NCBI Taxonomy" id="425828"/>
    <lineage>
        <taxon>Eukaryota</taxon>
        <taxon>Viridiplantae</taxon>
        <taxon>Streptophyta</taxon>
        <taxon>Embryophyta</taxon>
        <taxon>Tracheophyta</taxon>
        <taxon>Spermatophyta</taxon>
        <taxon>Magnoliopsida</taxon>
        <taxon>eudicotyledons</taxon>
        <taxon>Gunneridae</taxon>
        <taxon>Pentapetalae</taxon>
        <taxon>rosids</taxon>
        <taxon>fabids</taxon>
        <taxon>Fagales</taxon>
        <taxon>Fagaceae</taxon>
        <taxon>Lithocarpus</taxon>
    </lineage>
</organism>
<proteinExistence type="predicted"/>
<dbReference type="EMBL" id="JAZDWU010000010">
    <property type="protein sequence ID" value="KAK9988660.1"/>
    <property type="molecule type" value="Genomic_DNA"/>
</dbReference>
<reference evidence="2 3" key="1">
    <citation type="submission" date="2024-01" db="EMBL/GenBank/DDBJ databases">
        <title>A telomere-to-telomere, gap-free genome of sweet tea (Lithocarpus litseifolius).</title>
        <authorList>
            <person name="Zhou J."/>
        </authorList>
    </citation>
    <scope>NUCLEOTIDE SEQUENCE [LARGE SCALE GENOMIC DNA]</scope>
    <source>
        <strain evidence="2">Zhou-2022a</strain>
        <tissue evidence="2">Leaf</tissue>
    </source>
</reference>
<keyword evidence="3" id="KW-1185">Reference proteome</keyword>
<dbReference type="Proteomes" id="UP001459277">
    <property type="component" value="Unassembled WGS sequence"/>
</dbReference>
<comment type="caution">
    <text evidence="2">The sequence shown here is derived from an EMBL/GenBank/DDBJ whole genome shotgun (WGS) entry which is preliminary data.</text>
</comment>
<feature type="region of interest" description="Disordered" evidence="1">
    <location>
        <begin position="9"/>
        <end position="93"/>
    </location>
</feature>
<feature type="compositionally biased region" description="Basic and acidic residues" evidence="1">
    <location>
        <begin position="9"/>
        <end position="26"/>
    </location>
</feature>
<sequence>MVPGFEILLDCHNKHTLKSPHELRDNNEDEERGAAPSKSDDKSDSSSDSSSNGSGHDDDDNSRRYDSSYSGDDWGEPPSDGEDEGADLFYEEYDSDVDYYDEDIDCIRVHHSKTTMVNPIREDV</sequence>
<evidence type="ECO:0000313" key="3">
    <source>
        <dbReference type="Proteomes" id="UP001459277"/>
    </source>
</evidence>
<accession>A0AAW2BUT1</accession>
<evidence type="ECO:0000256" key="1">
    <source>
        <dbReference type="SAM" id="MobiDB-lite"/>
    </source>
</evidence>
<dbReference type="AlphaFoldDB" id="A0AAW2BUT1"/>
<protein>
    <submittedName>
        <fullName evidence="2">Uncharacterized protein</fullName>
    </submittedName>
</protein>
<name>A0AAW2BUT1_9ROSI</name>